<comment type="subcellular location">
    <subcellularLocation>
        <location evidence="1">Cell membrane</location>
        <topology evidence="1">Multi-pass membrane protein</topology>
    </subcellularLocation>
</comment>
<evidence type="ECO:0000256" key="2">
    <source>
        <dbReference type="ARBA" id="ARBA00022475"/>
    </source>
</evidence>
<keyword evidence="5 6" id="KW-0472">Membrane</keyword>
<keyword evidence="2" id="KW-1003">Cell membrane</keyword>
<dbReference type="KEGG" id="vcy:IX92_19230"/>
<dbReference type="AlphaFoldDB" id="A0AAN0W0M2"/>
<feature type="transmembrane region" description="Helical" evidence="6">
    <location>
        <begin position="116"/>
        <end position="137"/>
    </location>
</feature>
<feature type="transmembrane region" description="Helical" evidence="6">
    <location>
        <begin position="60"/>
        <end position="78"/>
    </location>
</feature>
<reference evidence="8 9" key="1">
    <citation type="submission" date="2014-10" db="EMBL/GenBank/DDBJ databases">
        <title>The Complete Genome Sequence for the Shellfish Pathogen Vibrio coralliilyticus RE98 Isolated from a Shellfish Hatchery.</title>
        <authorList>
            <person name="Richards G.P."/>
            <person name="Bono J.L."/>
            <person name="Watson M.A."/>
            <person name="Needleman D.S."/>
        </authorList>
    </citation>
    <scope>NUCLEOTIDE SEQUENCE [LARGE SCALE GENOMIC DNA]</scope>
    <source>
        <strain evidence="8 9">RE98</strain>
    </source>
</reference>
<evidence type="ECO:0000256" key="3">
    <source>
        <dbReference type="ARBA" id="ARBA00022692"/>
    </source>
</evidence>
<evidence type="ECO:0000313" key="9">
    <source>
        <dbReference type="Proteomes" id="UP000030081"/>
    </source>
</evidence>
<evidence type="ECO:0000256" key="6">
    <source>
        <dbReference type="SAM" id="Phobius"/>
    </source>
</evidence>
<feature type="transmembrane region" description="Helical" evidence="6">
    <location>
        <begin position="20"/>
        <end position="40"/>
    </location>
</feature>
<evidence type="ECO:0000256" key="1">
    <source>
        <dbReference type="ARBA" id="ARBA00004651"/>
    </source>
</evidence>
<keyword evidence="3 6" id="KW-0812">Transmembrane</keyword>
<dbReference type="PANTHER" id="PTHR36115">
    <property type="entry name" value="PROLINE-RICH ANTIGEN HOMOLOG-RELATED"/>
    <property type="match status" value="1"/>
</dbReference>
<dbReference type="Proteomes" id="UP000030081">
    <property type="component" value="Chromosome 2"/>
</dbReference>
<evidence type="ECO:0000256" key="4">
    <source>
        <dbReference type="ARBA" id="ARBA00022989"/>
    </source>
</evidence>
<organism evidence="8 9">
    <name type="scientific">Vibrio coralliilyticus</name>
    <dbReference type="NCBI Taxonomy" id="190893"/>
    <lineage>
        <taxon>Bacteria</taxon>
        <taxon>Pseudomonadati</taxon>
        <taxon>Pseudomonadota</taxon>
        <taxon>Gammaproteobacteria</taxon>
        <taxon>Vibrionales</taxon>
        <taxon>Vibrionaceae</taxon>
        <taxon>Vibrio</taxon>
    </lineage>
</organism>
<protein>
    <recommendedName>
        <fullName evidence="7">RDD domain-containing protein</fullName>
    </recommendedName>
</protein>
<feature type="domain" description="RDD" evidence="7">
    <location>
        <begin position="13"/>
        <end position="150"/>
    </location>
</feature>
<keyword evidence="9" id="KW-1185">Reference proteome</keyword>
<dbReference type="GO" id="GO:0005886">
    <property type="term" value="C:plasma membrane"/>
    <property type="evidence" value="ECO:0007669"/>
    <property type="project" value="UniProtKB-SubCell"/>
</dbReference>
<sequence>MRKKELNSEVVLASRWSRFWAGFCDSLIMMVFIVPIIYYGGFMDTDMVYETESTSFASTFFLLTYSLLIYLLCNGYLLHKKGQTIGKNIFDIAIVDTQGSPLGLKKIFFKRYIPTVLFHYIPLIGGLVALADTLFIFRKDKRCIHDLIAGSQVINIAVTNNDEPQNTDND</sequence>
<evidence type="ECO:0000259" key="7">
    <source>
        <dbReference type="Pfam" id="PF06271"/>
    </source>
</evidence>
<dbReference type="InterPro" id="IPR010432">
    <property type="entry name" value="RDD"/>
</dbReference>
<dbReference type="InterPro" id="IPR051791">
    <property type="entry name" value="Pra-immunoreactive"/>
</dbReference>
<dbReference type="EMBL" id="CP009618">
    <property type="protein sequence ID" value="AIW22208.1"/>
    <property type="molecule type" value="Genomic_DNA"/>
</dbReference>
<evidence type="ECO:0000256" key="5">
    <source>
        <dbReference type="ARBA" id="ARBA00023136"/>
    </source>
</evidence>
<proteinExistence type="predicted"/>
<dbReference type="Pfam" id="PF06271">
    <property type="entry name" value="RDD"/>
    <property type="match status" value="1"/>
</dbReference>
<dbReference type="PANTHER" id="PTHR36115:SF4">
    <property type="entry name" value="MEMBRANE PROTEIN"/>
    <property type="match status" value="1"/>
</dbReference>
<accession>A0AAN0W0M2</accession>
<name>A0AAN0W0M2_9VIBR</name>
<evidence type="ECO:0000313" key="8">
    <source>
        <dbReference type="EMBL" id="AIW22208.1"/>
    </source>
</evidence>
<gene>
    <name evidence="8" type="ORF">IX92_19230</name>
</gene>
<keyword evidence="4 6" id="KW-1133">Transmembrane helix</keyword>